<protein>
    <recommendedName>
        <fullName evidence="1">Histone H2A</fullName>
    </recommendedName>
</protein>
<dbReference type="Gene3D" id="1.10.20.10">
    <property type="entry name" value="Histone, subunit A"/>
    <property type="match status" value="1"/>
</dbReference>
<dbReference type="GO" id="GO:0005634">
    <property type="term" value="C:nucleus"/>
    <property type="evidence" value="ECO:0007669"/>
    <property type="project" value="UniProtKB-SubCell"/>
</dbReference>
<dbReference type="Pfam" id="PF16211">
    <property type="entry name" value="Histone_H2A_C"/>
    <property type="match status" value="1"/>
</dbReference>
<reference evidence="4" key="4">
    <citation type="submission" date="2019-03" db="UniProtKB">
        <authorList>
            <consortium name="EnsemblPlants"/>
        </authorList>
    </citation>
    <scope>IDENTIFICATION</scope>
</reference>
<feature type="compositionally biased region" description="Low complexity" evidence="2">
    <location>
        <begin position="69"/>
        <end position="81"/>
    </location>
</feature>
<dbReference type="EnsemblPlants" id="AET3Gv21246000.5">
    <property type="protein sequence ID" value="AET3Gv21246000.5"/>
    <property type="gene ID" value="AET3Gv21246000"/>
</dbReference>
<dbReference type="GO" id="GO:0000786">
    <property type="term" value="C:nucleosome"/>
    <property type="evidence" value="ECO:0007669"/>
    <property type="project" value="UniProtKB-KW"/>
</dbReference>
<dbReference type="AlphaFoldDB" id="A0A453GXS8"/>
<evidence type="ECO:0000256" key="1">
    <source>
        <dbReference type="RuleBase" id="RU003767"/>
    </source>
</evidence>
<keyword evidence="5" id="KW-1185">Reference proteome</keyword>
<reference evidence="4" key="3">
    <citation type="journal article" date="2017" name="Nature">
        <title>Genome sequence of the progenitor of the wheat D genome Aegilops tauschii.</title>
        <authorList>
            <person name="Luo M.C."/>
            <person name="Gu Y.Q."/>
            <person name="Puiu D."/>
            <person name="Wang H."/>
            <person name="Twardziok S.O."/>
            <person name="Deal K.R."/>
            <person name="Huo N."/>
            <person name="Zhu T."/>
            <person name="Wang L."/>
            <person name="Wang Y."/>
            <person name="McGuire P.E."/>
            <person name="Liu S."/>
            <person name="Long H."/>
            <person name="Ramasamy R.K."/>
            <person name="Rodriguez J.C."/>
            <person name="Van S.L."/>
            <person name="Yuan L."/>
            <person name="Wang Z."/>
            <person name="Xia Z."/>
            <person name="Xiao L."/>
            <person name="Anderson O.D."/>
            <person name="Ouyang S."/>
            <person name="Liang Y."/>
            <person name="Zimin A.V."/>
            <person name="Pertea G."/>
            <person name="Qi P."/>
            <person name="Bennetzen J.L."/>
            <person name="Dai X."/>
            <person name="Dawson M.W."/>
            <person name="Muller H.G."/>
            <person name="Kugler K."/>
            <person name="Rivarola-Duarte L."/>
            <person name="Spannagl M."/>
            <person name="Mayer K.F.X."/>
            <person name="Lu F.H."/>
            <person name="Bevan M.W."/>
            <person name="Leroy P."/>
            <person name="Li P."/>
            <person name="You F.M."/>
            <person name="Sun Q."/>
            <person name="Liu Z."/>
            <person name="Lyons E."/>
            <person name="Wicker T."/>
            <person name="Salzberg S.L."/>
            <person name="Devos K.M."/>
            <person name="Dvorak J."/>
        </authorList>
    </citation>
    <scope>NUCLEOTIDE SEQUENCE [LARGE SCALE GENOMIC DNA]</scope>
    <source>
        <strain evidence="4">cv. AL8/78</strain>
    </source>
</reference>
<accession>A0A453GXS8</accession>
<dbReference type="Gramene" id="AET3Gv21246000.5">
    <property type="protein sequence ID" value="AET3Gv21246000.5"/>
    <property type="gene ID" value="AET3Gv21246000"/>
</dbReference>
<evidence type="ECO:0000256" key="2">
    <source>
        <dbReference type="SAM" id="MobiDB-lite"/>
    </source>
</evidence>
<keyword evidence="1" id="KW-0158">Chromosome</keyword>
<dbReference type="PANTHER" id="PTHR23430">
    <property type="entry name" value="HISTONE H2A"/>
    <property type="match status" value="1"/>
</dbReference>
<comment type="similarity">
    <text evidence="1">Belongs to the histone H2A family.</text>
</comment>
<reference evidence="5" key="1">
    <citation type="journal article" date="2014" name="Science">
        <title>Ancient hybridizations among the ancestral genomes of bread wheat.</title>
        <authorList>
            <consortium name="International Wheat Genome Sequencing Consortium,"/>
            <person name="Marcussen T."/>
            <person name="Sandve S.R."/>
            <person name="Heier L."/>
            <person name="Spannagl M."/>
            <person name="Pfeifer M."/>
            <person name="Jakobsen K.S."/>
            <person name="Wulff B.B."/>
            <person name="Steuernagel B."/>
            <person name="Mayer K.F."/>
            <person name="Olsen O.A."/>
        </authorList>
    </citation>
    <scope>NUCLEOTIDE SEQUENCE [LARGE SCALE GENOMIC DNA]</scope>
    <source>
        <strain evidence="5">cv. AL8/78</strain>
    </source>
</reference>
<proteinExistence type="inferred from homology"/>
<comment type="subunit">
    <text evidence="1">The nucleosome is a histone octamer containing two molecules each of H2A, H2B, H3 and H4 assembled in one H3-H4 heterotetramer and two H2A-H2B heterodimers. The octamer wraps approximately 147 bp of DNA.</text>
</comment>
<sequence>MLELAGNAAKDNKKTRIMPRHLLLATRNDEELSKLLDGITIAHSGVLPNIHSVLFSKKANMLTNEGTNPSLSSSSPRAAPIAPDPEPPGPPRCSN</sequence>
<dbReference type="InterPro" id="IPR002119">
    <property type="entry name" value="Histone_H2A"/>
</dbReference>
<reference evidence="4" key="5">
    <citation type="journal article" date="2021" name="G3 (Bethesda)">
        <title>Aegilops tauschii genome assembly Aet v5.0 features greater sequence contiguity and improved annotation.</title>
        <authorList>
            <person name="Wang L."/>
            <person name="Zhu T."/>
            <person name="Rodriguez J.C."/>
            <person name="Deal K.R."/>
            <person name="Dubcovsky J."/>
            <person name="McGuire P.E."/>
            <person name="Lux T."/>
            <person name="Spannagl M."/>
            <person name="Mayer K.F.X."/>
            <person name="Baldrich P."/>
            <person name="Meyers B.C."/>
            <person name="Huo N."/>
            <person name="Gu Y.Q."/>
            <person name="Zhou H."/>
            <person name="Devos K.M."/>
            <person name="Bennetzen J.L."/>
            <person name="Unver T."/>
            <person name="Budak H."/>
            <person name="Gulick P.J."/>
            <person name="Galiba G."/>
            <person name="Kalapos B."/>
            <person name="Nelson D.R."/>
            <person name="Li P."/>
            <person name="You F.M."/>
            <person name="Luo M.C."/>
            <person name="Dvorak J."/>
        </authorList>
    </citation>
    <scope>NUCLEOTIDE SEQUENCE [LARGE SCALE GENOMIC DNA]</scope>
    <source>
        <strain evidence="4">cv. AL8/78</strain>
    </source>
</reference>
<keyword evidence="1" id="KW-0238">DNA-binding</keyword>
<organism evidence="4 5">
    <name type="scientific">Aegilops tauschii subsp. strangulata</name>
    <name type="common">Goatgrass</name>
    <dbReference type="NCBI Taxonomy" id="200361"/>
    <lineage>
        <taxon>Eukaryota</taxon>
        <taxon>Viridiplantae</taxon>
        <taxon>Streptophyta</taxon>
        <taxon>Embryophyta</taxon>
        <taxon>Tracheophyta</taxon>
        <taxon>Spermatophyta</taxon>
        <taxon>Magnoliopsida</taxon>
        <taxon>Liliopsida</taxon>
        <taxon>Poales</taxon>
        <taxon>Poaceae</taxon>
        <taxon>BOP clade</taxon>
        <taxon>Pooideae</taxon>
        <taxon>Triticodae</taxon>
        <taxon>Triticeae</taxon>
        <taxon>Triticinae</taxon>
        <taxon>Aegilops</taxon>
    </lineage>
</organism>
<dbReference type="Proteomes" id="UP000015105">
    <property type="component" value="Chromosome 3D"/>
</dbReference>
<reference evidence="5" key="2">
    <citation type="journal article" date="2017" name="Nat. Plants">
        <title>The Aegilops tauschii genome reveals multiple impacts of transposons.</title>
        <authorList>
            <person name="Zhao G."/>
            <person name="Zou C."/>
            <person name="Li K."/>
            <person name="Wang K."/>
            <person name="Li T."/>
            <person name="Gao L."/>
            <person name="Zhang X."/>
            <person name="Wang H."/>
            <person name="Yang Z."/>
            <person name="Liu X."/>
            <person name="Jiang W."/>
            <person name="Mao L."/>
            <person name="Kong X."/>
            <person name="Jiao Y."/>
            <person name="Jia J."/>
        </authorList>
    </citation>
    <scope>NUCLEOTIDE SEQUENCE [LARGE SCALE GENOMIC DNA]</scope>
    <source>
        <strain evidence="5">cv. AL8/78</strain>
    </source>
</reference>
<feature type="region of interest" description="Disordered" evidence="2">
    <location>
        <begin position="63"/>
        <end position="95"/>
    </location>
</feature>
<feature type="compositionally biased region" description="Pro residues" evidence="2">
    <location>
        <begin position="82"/>
        <end position="95"/>
    </location>
</feature>
<evidence type="ECO:0000259" key="3">
    <source>
        <dbReference type="Pfam" id="PF16211"/>
    </source>
</evidence>
<dbReference type="InterPro" id="IPR009072">
    <property type="entry name" value="Histone-fold"/>
</dbReference>
<dbReference type="SMART" id="SM00414">
    <property type="entry name" value="H2A"/>
    <property type="match status" value="1"/>
</dbReference>
<keyword evidence="1" id="KW-0544">Nucleosome core</keyword>
<feature type="domain" description="Histone H2A C-terminal" evidence="3">
    <location>
        <begin position="30"/>
        <end position="59"/>
    </location>
</feature>
<dbReference type="GO" id="GO:0030527">
    <property type="term" value="F:structural constituent of chromatin"/>
    <property type="evidence" value="ECO:0007669"/>
    <property type="project" value="InterPro"/>
</dbReference>
<dbReference type="GO" id="GO:0003677">
    <property type="term" value="F:DNA binding"/>
    <property type="evidence" value="ECO:0007669"/>
    <property type="project" value="UniProtKB-KW"/>
</dbReference>
<keyword evidence="1" id="KW-0539">Nucleus</keyword>
<dbReference type="SUPFAM" id="SSF47113">
    <property type="entry name" value="Histone-fold"/>
    <property type="match status" value="1"/>
</dbReference>
<dbReference type="GO" id="GO:0046982">
    <property type="term" value="F:protein heterodimerization activity"/>
    <property type="evidence" value="ECO:0007669"/>
    <property type="project" value="InterPro"/>
</dbReference>
<evidence type="ECO:0000313" key="5">
    <source>
        <dbReference type="Proteomes" id="UP000015105"/>
    </source>
</evidence>
<dbReference type="InterPro" id="IPR032454">
    <property type="entry name" value="Histone_H2A_C"/>
</dbReference>
<comment type="subcellular location">
    <subcellularLocation>
        <location evidence="1">Nucleus</location>
    </subcellularLocation>
</comment>
<dbReference type="PRINTS" id="PR00620">
    <property type="entry name" value="HISTONEH2A"/>
</dbReference>
<name>A0A453GXS8_AEGTS</name>
<evidence type="ECO:0000313" key="4">
    <source>
        <dbReference type="EnsemblPlants" id="AET3Gv21246000.5"/>
    </source>
</evidence>